<accession>A0A1Y5WUL1</accession>
<gene>
    <name evidence="2" type="ORF">SAMN05661093_00029</name>
</gene>
<dbReference type="EMBL" id="FWXV01000001">
    <property type="protein sequence ID" value="SMC47331.1"/>
    <property type="molecule type" value="Genomic_DNA"/>
</dbReference>
<dbReference type="Proteomes" id="UP000192674">
    <property type="component" value="Unassembled WGS sequence"/>
</dbReference>
<name>A0A1Y5WUL1_KIBAR</name>
<keyword evidence="3" id="KW-1185">Reference proteome</keyword>
<proteinExistence type="predicted"/>
<evidence type="ECO:0000313" key="3">
    <source>
        <dbReference type="Proteomes" id="UP000192674"/>
    </source>
</evidence>
<dbReference type="RefSeq" id="WP_033391100.1">
    <property type="nucleotide sequence ID" value="NZ_FWXV01000001.1"/>
</dbReference>
<organism evidence="2 3">
    <name type="scientific">Kibdelosporangium aridum</name>
    <dbReference type="NCBI Taxonomy" id="2030"/>
    <lineage>
        <taxon>Bacteria</taxon>
        <taxon>Bacillati</taxon>
        <taxon>Actinomycetota</taxon>
        <taxon>Actinomycetes</taxon>
        <taxon>Pseudonocardiales</taxon>
        <taxon>Pseudonocardiaceae</taxon>
        <taxon>Kibdelosporangium</taxon>
    </lineage>
</organism>
<protein>
    <submittedName>
        <fullName evidence="2">Uncharacterized protein</fullName>
    </submittedName>
</protein>
<evidence type="ECO:0000313" key="2">
    <source>
        <dbReference type="EMBL" id="SMC47331.1"/>
    </source>
</evidence>
<dbReference type="OrthoDB" id="4467390at2"/>
<sequence length="152" mass="16737">MERRARSRRHLRVVSSADPDDTASVSSASVRYGDLADRRLASILAAEDTAERYGLTQYARSTCAVHRCWLHQCIAEPVHVSAATGHRWCPECECPVEVDIDEAGMGSVRLHCSRCGLLPDTTANREVLLACRTSLSAMHAGRRAALYEVPDE</sequence>
<dbReference type="AlphaFoldDB" id="A0A1Y5WUL1"/>
<feature type="region of interest" description="Disordered" evidence="1">
    <location>
        <begin position="1"/>
        <end position="25"/>
    </location>
</feature>
<feature type="compositionally biased region" description="Basic residues" evidence="1">
    <location>
        <begin position="1"/>
        <end position="12"/>
    </location>
</feature>
<reference evidence="2 3" key="1">
    <citation type="submission" date="2017-04" db="EMBL/GenBank/DDBJ databases">
        <authorList>
            <person name="Afonso C.L."/>
            <person name="Miller P.J."/>
            <person name="Scott M.A."/>
            <person name="Spackman E."/>
            <person name="Goraichik I."/>
            <person name="Dimitrov K.M."/>
            <person name="Suarez D.L."/>
            <person name="Swayne D.E."/>
        </authorList>
    </citation>
    <scope>NUCLEOTIDE SEQUENCE [LARGE SCALE GENOMIC DNA]</scope>
    <source>
        <strain evidence="2 3">DSM 43828</strain>
    </source>
</reference>
<evidence type="ECO:0000256" key="1">
    <source>
        <dbReference type="SAM" id="MobiDB-lite"/>
    </source>
</evidence>